<accession>A0ABZ2G353</accession>
<organism evidence="2 3">
    <name type="scientific">Sphingomonas kaistensis</name>
    <dbReference type="NCBI Taxonomy" id="298708"/>
    <lineage>
        <taxon>Bacteria</taxon>
        <taxon>Pseudomonadati</taxon>
        <taxon>Pseudomonadota</taxon>
        <taxon>Alphaproteobacteria</taxon>
        <taxon>Sphingomonadales</taxon>
        <taxon>Sphingomonadaceae</taxon>
        <taxon>Sphingomonas</taxon>
    </lineage>
</organism>
<keyword evidence="1" id="KW-0812">Transmembrane</keyword>
<protein>
    <submittedName>
        <fullName evidence="2">Uncharacterized protein</fullName>
    </submittedName>
</protein>
<evidence type="ECO:0000256" key="1">
    <source>
        <dbReference type="SAM" id="Phobius"/>
    </source>
</evidence>
<feature type="transmembrane region" description="Helical" evidence="1">
    <location>
        <begin position="85"/>
        <end position="105"/>
    </location>
</feature>
<proteinExistence type="predicted"/>
<keyword evidence="3" id="KW-1185">Reference proteome</keyword>
<evidence type="ECO:0000313" key="3">
    <source>
        <dbReference type="Proteomes" id="UP001382935"/>
    </source>
</evidence>
<gene>
    <name evidence="2" type="ORF">V6R86_05700</name>
</gene>
<dbReference type="RefSeq" id="WP_338502808.1">
    <property type="nucleotide sequence ID" value="NZ_CP145607.1"/>
</dbReference>
<dbReference type="EMBL" id="CP145607">
    <property type="protein sequence ID" value="WWM70186.1"/>
    <property type="molecule type" value="Genomic_DNA"/>
</dbReference>
<feature type="transmembrane region" description="Helical" evidence="1">
    <location>
        <begin position="57"/>
        <end position="79"/>
    </location>
</feature>
<name>A0ABZ2G353_9SPHN</name>
<feature type="transmembrane region" description="Helical" evidence="1">
    <location>
        <begin position="15"/>
        <end position="36"/>
    </location>
</feature>
<evidence type="ECO:0000313" key="2">
    <source>
        <dbReference type="EMBL" id="WWM70186.1"/>
    </source>
</evidence>
<sequence length="144" mass="15149">MANAHAGSHSVPKSFWMGAVAVLLFMGVGVAGYLVTMMTPLEQMPAEQQAKMAAMPGWQTAVYAVAVWSGLLGAIGLLLRRSWSVVALLVSLIGAIGTFLPFLVVSQVRALGTMGDAIAAAIVIGLCAASLWFAHHSQQKGWLR</sequence>
<keyword evidence="1" id="KW-1133">Transmembrane helix</keyword>
<dbReference type="Proteomes" id="UP001382935">
    <property type="component" value="Chromosome"/>
</dbReference>
<reference evidence="2 3" key="1">
    <citation type="submission" date="2024-02" db="EMBL/GenBank/DDBJ databases">
        <title>Full genome sequence of Sphingomonas kaistensis.</title>
        <authorList>
            <person name="Poletto B.L."/>
            <person name="Silva G."/>
            <person name="Galante D."/>
            <person name="Campos K.R."/>
            <person name="Santos M.B.N."/>
            <person name="Sacchi C.T."/>
        </authorList>
    </citation>
    <scope>NUCLEOTIDE SEQUENCE [LARGE SCALE GENOMIC DNA]</scope>
    <source>
        <strain evidence="2 3">MA4R</strain>
    </source>
</reference>
<keyword evidence="1" id="KW-0472">Membrane</keyword>
<feature type="transmembrane region" description="Helical" evidence="1">
    <location>
        <begin position="117"/>
        <end position="135"/>
    </location>
</feature>